<evidence type="ECO:0000313" key="1">
    <source>
        <dbReference type="EMBL" id="CAH0729035.1"/>
    </source>
</evidence>
<protein>
    <submittedName>
        <fullName evidence="1">Uncharacterized protein</fullName>
    </submittedName>
</protein>
<dbReference type="EMBL" id="OV170227">
    <property type="protein sequence ID" value="CAH0729035.1"/>
    <property type="molecule type" value="Genomic_DNA"/>
</dbReference>
<sequence length="154" mass="17852">MESRTLLGNFEHYANESLATLKLSKAFKDKVMFHDVHKRPSDASFRFQKILLATIRRQRKLYKQKKNVLIWTRDPAHVINISTIIMSSRLIPATAANLIETSQLRRRYYSAQVYAQTQRALSIPVTLILRWDDHSTRPVRVKAQDPGVYVLSEG</sequence>
<feature type="non-terminal residue" evidence="1">
    <location>
        <position position="154"/>
    </location>
</feature>
<gene>
    <name evidence="1" type="ORF">BINO364_LOCUS14187</name>
</gene>
<dbReference type="Proteomes" id="UP000838878">
    <property type="component" value="Chromosome 7"/>
</dbReference>
<name>A0A8J9VLX4_9NEOP</name>
<organism evidence="1 2">
    <name type="scientific">Brenthis ino</name>
    <name type="common">lesser marbled fritillary</name>
    <dbReference type="NCBI Taxonomy" id="405034"/>
    <lineage>
        <taxon>Eukaryota</taxon>
        <taxon>Metazoa</taxon>
        <taxon>Ecdysozoa</taxon>
        <taxon>Arthropoda</taxon>
        <taxon>Hexapoda</taxon>
        <taxon>Insecta</taxon>
        <taxon>Pterygota</taxon>
        <taxon>Neoptera</taxon>
        <taxon>Endopterygota</taxon>
        <taxon>Lepidoptera</taxon>
        <taxon>Glossata</taxon>
        <taxon>Ditrysia</taxon>
        <taxon>Papilionoidea</taxon>
        <taxon>Nymphalidae</taxon>
        <taxon>Heliconiinae</taxon>
        <taxon>Argynnini</taxon>
        <taxon>Brenthis</taxon>
    </lineage>
</organism>
<proteinExistence type="predicted"/>
<keyword evidence="2" id="KW-1185">Reference proteome</keyword>
<reference evidence="1" key="1">
    <citation type="submission" date="2021-12" db="EMBL/GenBank/DDBJ databases">
        <authorList>
            <person name="Martin H S."/>
        </authorList>
    </citation>
    <scope>NUCLEOTIDE SEQUENCE</scope>
</reference>
<dbReference type="OrthoDB" id="7512876at2759"/>
<evidence type="ECO:0000313" key="2">
    <source>
        <dbReference type="Proteomes" id="UP000838878"/>
    </source>
</evidence>
<dbReference type="AlphaFoldDB" id="A0A8J9VLX4"/>
<accession>A0A8J9VLX4</accession>